<dbReference type="AlphaFoldDB" id="A0ABC9X6Y9"/>
<accession>A0ABC9X6Y9</accession>
<dbReference type="EMBL" id="BAAFJT010000009">
    <property type="protein sequence ID" value="GAB0193451.1"/>
    <property type="molecule type" value="Genomic_DNA"/>
</dbReference>
<comment type="caution">
    <text evidence="1">The sequence shown here is derived from an EMBL/GenBank/DDBJ whole genome shotgun (WGS) entry which is preliminary data.</text>
</comment>
<protein>
    <submittedName>
        <fullName evidence="1">Beta-galactoside alpha-2,6-sialyltransferase 1</fullName>
    </submittedName>
</protein>
<name>A0ABC9X6Y9_GRUJA</name>
<keyword evidence="2" id="KW-1185">Reference proteome</keyword>
<gene>
    <name evidence="1" type="ORF">GRJ2_001810400</name>
</gene>
<evidence type="ECO:0000313" key="2">
    <source>
        <dbReference type="Proteomes" id="UP001623348"/>
    </source>
</evidence>
<sequence length="116" mass="13108">MESVRFCRCLAEHLQCFLNSSVHHRTVVFWDILLKPSEENLPTAKNDLSWRAAALSTGPASCPVFSVPFGCTVHYGSHQCVEKNHVCSCGDTGSSDRLPVERDEKKLLRSFQDRER</sequence>
<evidence type="ECO:0000313" key="1">
    <source>
        <dbReference type="EMBL" id="GAB0193451.1"/>
    </source>
</evidence>
<organism evidence="1 2">
    <name type="scientific">Grus japonensis</name>
    <name type="common">Japanese crane</name>
    <name type="synonym">Red-crowned crane</name>
    <dbReference type="NCBI Taxonomy" id="30415"/>
    <lineage>
        <taxon>Eukaryota</taxon>
        <taxon>Metazoa</taxon>
        <taxon>Chordata</taxon>
        <taxon>Craniata</taxon>
        <taxon>Vertebrata</taxon>
        <taxon>Euteleostomi</taxon>
        <taxon>Archelosauria</taxon>
        <taxon>Archosauria</taxon>
        <taxon>Dinosauria</taxon>
        <taxon>Saurischia</taxon>
        <taxon>Theropoda</taxon>
        <taxon>Coelurosauria</taxon>
        <taxon>Aves</taxon>
        <taxon>Neognathae</taxon>
        <taxon>Neoaves</taxon>
        <taxon>Gruiformes</taxon>
        <taxon>Gruidae</taxon>
        <taxon>Grus</taxon>
    </lineage>
</organism>
<reference evidence="1 2" key="1">
    <citation type="submission" date="2024-06" db="EMBL/GenBank/DDBJ databases">
        <title>The draft genome of Grus japonensis, version 3.</title>
        <authorList>
            <person name="Nabeshima K."/>
            <person name="Suzuki S."/>
            <person name="Onuma M."/>
        </authorList>
    </citation>
    <scope>NUCLEOTIDE SEQUENCE [LARGE SCALE GENOMIC DNA]</scope>
    <source>
        <strain evidence="1 2">451A</strain>
    </source>
</reference>
<proteinExistence type="predicted"/>
<dbReference type="Proteomes" id="UP001623348">
    <property type="component" value="Unassembled WGS sequence"/>
</dbReference>